<dbReference type="SMART" id="SM00834">
    <property type="entry name" value="CxxC_CXXC_SSSS"/>
    <property type="match status" value="1"/>
</dbReference>
<dbReference type="NCBIfam" id="TIGR02605">
    <property type="entry name" value="CxxC_CxxC_SSSS"/>
    <property type="match status" value="1"/>
</dbReference>
<comment type="caution">
    <text evidence="3">The sequence shown here is derived from an EMBL/GenBank/DDBJ whole genome shotgun (WGS) entry which is preliminary data.</text>
</comment>
<proteinExistence type="predicted"/>
<reference evidence="3 4" key="1">
    <citation type="submission" date="2017-05" db="EMBL/GenBank/DDBJ databases">
        <title>Biotechnological potential of actinobacteria isolated from South African environments.</title>
        <authorList>
            <person name="Le Roes-Hill M."/>
            <person name="Prins A."/>
            <person name="Durrell K.A."/>
        </authorList>
    </citation>
    <scope>NUCLEOTIDE SEQUENCE [LARGE SCALE GENOMIC DNA]</scope>
    <source>
        <strain evidence="3">M26</strain>
    </source>
</reference>
<sequence length="91" mass="9916">MATYEYLCRDCGRFDVRLPIGTAPVSHDCSTCGRGAPRVFSPPGFSRVHPALSAALDRDERSRDSPEVVSGVPGRRPPRPPHPALARLPRP</sequence>
<dbReference type="Pfam" id="PF09723">
    <property type="entry name" value="Zn_ribbon_8"/>
    <property type="match status" value="1"/>
</dbReference>
<feature type="domain" description="Putative regulatory protein FmdB zinc ribbon" evidence="2">
    <location>
        <begin position="1"/>
        <end position="41"/>
    </location>
</feature>
<organism evidence="3 4">
    <name type="scientific">Streptosporangium minutum</name>
    <dbReference type="NCBI Taxonomy" id="569862"/>
    <lineage>
        <taxon>Bacteria</taxon>
        <taxon>Bacillati</taxon>
        <taxon>Actinomycetota</taxon>
        <taxon>Actinomycetes</taxon>
        <taxon>Streptosporangiales</taxon>
        <taxon>Streptosporangiaceae</taxon>
        <taxon>Streptosporangium</taxon>
    </lineage>
</organism>
<feature type="compositionally biased region" description="Basic and acidic residues" evidence="1">
    <location>
        <begin position="56"/>
        <end position="66"/>
    </location>
</feature>
<accession>A0A243RWM4</accession>
<dbReference type="InterPro" id="IPR013429">
    <property type="entry name" value="Regulatory_FmdB_Zinc_ribbon"/>
</dbReference>
<evidence type="ECO:0000259" key="2">
    <source>
        <dbReference type="SMART" id="SM00834"/>
    </source>
</evidence>
<dbReference type="AlphaFoldDB" id="A0A243RWM4"/>
<dbReference type="RefSeq" id="WP_086567568.1">
    <property type="nucleotide sequence ID" value="NZ_NGFP01000006.1"/>
</dbReference>
<keyword evidence="4" id="KW-1185">Reference proteome</keyword>
<protein>
    <submittedName>
        <fullName evidence="3">Transcriptional regulator</fullName>
    </submittedName>
</protein>
<gene>
    <name evidence="3" type="ORF">CA984_02555</name>
</gene>
<evidence type="ECO:0000313" key="4">
    <source>
        <dbReference type="Proteomes" id="UP000194761"/>
    </source>
</evidence>
<name>A0A243RWM4_9ACTN</name>
<dbReference type="Proteomes" id="UP000194761">
    <property type="component" value="Unassembled WGS sequence"/>
</dbReference>
<evidence type="ECO:0000256" key="1">
    <source>
        <dbReference type="SAM" id="MobiDB-lite"/>
    </source>
</evidence>
<evidence type="ECO:0000313" key="3">
    <source>
        <dbReference type="EMBL" id="OUC99594.1"/>
    </source>
</evidence>
<dbReference type="EMBL" id="NGFP01000006">
    <property type="protein sequence ID" value="OUC99594.1"/>
    <property type="molecule type" value="Genomic_DNA"/>
</dbReference>
<feature type="region of interest" description="Disordered" evidence="1">
    <location>
        <begin position="53"/>
        <end position="91"/>
    </location>
</feature>